<keyword evidence="3" id="KW-0378">Hydrolase</keyword>
<dbReference type="FunFam" id="3.90.70.10:FF:000006">
    <property type="entry name" value="Cathepsin S"/>
    <property type="match status" value="2"/>
</dbReference>
<dbReference type="PROSITE" id="PS00139">
    <property type="entry name" value="THIOL_PROTEASE_CYS"/>
    <property type="match status" value="2"/>
</dbReference>
<evidence type="ECO:0000259" key="9">
    <source>
        <dbReference type="SMART" id="SM00645"/>
    </source>
</evidence>
<dbReference type="SMART" id="SM00848">
    <property type="entry name" value="Inhibitor_I29"/>
    <property type="match status" value="2"/>
</dbReference>
<dbReference type="GO" id="GO:0006508">
    <property type="term" value="P:proteolysis"/>
    <property type="evidence" value="ECO:0007669"/>
    <property type="project" value="UniProtKB-KW"/>
</dbReference>
<dbReference type="Pfam" id="PF08246">
    <property type="entry name" value="Inhibitor_I29"/>
    <property type="match status" value="2"/>
</dbReference>
<accession>A0A0N8JXE9</accession>
<dbReference type="CDD" id="cd02248">
    <property type="entry name" value="Peptidase_C1A"/>
    <property type="match status" value="2"/>
</dbReference>
<keyword evidence="5" id="KW-0865">Zymogen</keyword>
<dbReference type="InterPro" id="IPR013128">
    <property type="entry name" value="Peptidase_C1A"/>
</dbReference>
<dbReference type="PROSITE" id="PS00639">
    <property type="entry name" value="THIOL_PROTEASE_HIS"/>
    <property type="match status" value="2"/>
</dbReference>
<evidence type="ECO:0000313" key="12">
    <source>
        <dbReference type="Proteomes" id="UP000034805"/>
    </source>
</evidence>
<organism evidence="11 12">
    <name type="scientific">Scleropages formosus</name>
    <name type="common">Asian bonytongue</name>
    <name type="synonym">Osteoglossum formosum</name>
    <dbReference type="NCBI Taxonomy" id="113540"/>
    <lineage>
        <taxon>Eukaryota</taxon>
        <taxon>Metazoa</taxon>
        <taxon>Chordata</taxon>
        <taxon>Craniata</taxon>
        <taxon>Vertebrata</taxon>
        <taxon>Euteleostomi</taxon>
        <taxon>Actinopterygii</taxon>
        <taxon>Neopterygii</taxon>
        <taxon>Teleostei</taxon>
        <taxon>Osteoglossocephala</taxon>
        <taxon>Osteoglossomorpha</taxon>
        <taxon>Osteoglossiformes</taxon>
        <taxon>Osteoglossidae</taxon>
        <taxon>Scleropages</taxon>
    </lineage>
</organism>
<dbReference type="PROSITE" id="PS00640">
    <property type="entry name" value="THIOL_PROTEASE_ASN"/>
    <property type="match status" value="2"/>
</dbReference>
<evidence type="ECO:0000256" key="8">
    <source>
        <dbReference type="SAM" id="SignalP"/>
    </source>
</evidence>
<evidence type="ECO:0000313" key="11">
    <source>
        <dbReference type="EMBL" id="KPP63545.1"/>
    </source>
</evidence>
<feature type="transmembrane region" description="Helical" evidence="7">
    <location>
        <begin position="330"/>
        <end position="354"/>
    </location>
</feature>
<keyword evidence="7" id="KW-0812">Transmembrane</keyword>
<dbReference type="PANTHER" id="PTHR12411">
    <property type="entry name" value="CYSTEINE PROTEASE FAMILY C1-RELATED"/>
    <property type="match status" value="1"/>
</dbReference>
<evidence type="ECO:0000256" key="7">
    <source>
        <dbReference type="SAM" id="Phobius"/>
    </source>
</evidence>
<dbReference type="Pfam" id="PF00112">
    <property type="entry name" value="Peptidase_C1"/>
    <property type="match status" value="2"/>
</dbReference>
<evidence type="ECO:0000256" key="1">
    <source>
        <dbReference type="ARBA" id="ARBA00008455"/>
    </source>
</evidence>
<dbReference type="Gene3D" id="3.90.70.10">
    <property type="entry name" value="Cysteine proteinases"/>
    <property type="match status" value="2"/>
</dbReference>
<dbReference type="InterPro" id="IPR000668">
    <property type="entry name" value="Peptidase_C1A_C"/>
</dbReference>
<feature type="domain" description="Cathepsin propeptide inhibitor" evidence="10">
    <location>
        <begin position="30"/>
        <end position="90"/>
    </location>
</feature>
<dbReference type="Proteomes" id="UP000034805">
    <property type="component" value="Unassembled WGS sequence"/>
</dbReference>
<dbReference type="AlphaFoldDB" id="A0A0N8JXE9"/>
<reference evidence="11 12" key="1">
    <citation type="submission" date="2015-08" db="EMBL/GenBank/DDBJ databases">
        <title>The genome of the Asian arowana (Scleropages formosus).</title>
        <authorList>
            <person name="Tan M.H."/>
            <person name="Gan H.M."/>
            <person name="Croft L.J."/>
            <person name="Austin C.M."/>
        </authorList>
    </citation>
    <scope>NUCLEOTIDE SEQUENCE [LARGE SCALE GENOMIC DNA]</scope>
    <source>
        <strain evidence="11">Aro1</strain>
    </source>
</reference>
<evidence type="ECO:0000259" key="10">
    <source>
        <dbReference type="SMART" id="SM00848"/>
    </source>
</evidence>
<keyword evidence="7" id="KW-1133">Transmembrane helix</keyword>
<comment type="caution">
    <text evidence="11">The sequence shown here is derived from an EMBL/GenBank/DDBJ whole genome shotgun (WGS) entry which is preliminary data.</text>
</comment>
<dbReference type="PRINTS" id="PR00705">
    <property type="entry name" value="PAPAIN"/>
</dbReference>
<evidence type="ECO:0000256" key="5">
    <source>
        <dbReference type="ARBA" id="ARBA00023145"/>
    </source>
</evidence>
<proteinExistence type="inferred from homology"/>
<dbReference type="SMART" id="SM00645">
    <property type="entry name" value="Pept_C1"/>
    <property type="match status" value="2"/>
</dbReference>
<comment type="similarity">
    <text evidence="1">Belongs to the peptidase C1 family.</text>
</comment>
<feature type="signal peptide" evidence="8">
    <location>
        <begin position="1"/>
        <end position="18"/>
    </location>
</feature>
<keyword evidence="7" id="KW-0472">Membrane</keyword>
<dbReference type="SUPFAM" id="SSF54001">
    <property type="entry name" value="Cysteine proteinases"/>
    <property type="match status" value="2"/>
</dbReference>
<dbReference type="InterPro" id="IPR013201">
    <property type="entry name" value="Prot_inhib_I29"/>
</dbReference>
<dbReference type="InterPro" id="IPR000169">
    <property type="entry name" value="Pept_cys_AS"/>
</dbReference>
<feature type="non-terminal residue" evidence="11">
    <location>
        <position position="662"/>
    </location>
</feature>
<dbReference type="InterPro" id="IPR025661">
    <property type="entry name" value="Pept_asp_AS"/>
</dbReference>
<feature type="domain" description="Peptidase C1A papain C-terminal" evidence="9">
    <location>
        <begin position="118"/>
        <end position="332"/>
    </location>
</feature>
<evidence type="ECO:0000256" key="4">
    <source>
        <dbReference type="ARBA" id="ARBA00022807"/>
    </source>
</evidence>
<dbReference type="InterPro" id="IPR039417">
    <property type="entry name" value="Peptidase_C1A_papain-like"/>
</dbReference>
<evidence type="ECO:0000256" key="2">
    <source>
        <dbReference type="ARBA" id="ARBA00022670"/>
    </source>
</evidence>
<protein>
    <submittedName>
        <fullName evidence="11">Cathepsin L-like</fullName>
    </submittedName>
</protein>
<keyword evidence="6" id="KW-1015">Disulfide bond</keyword>
<dbReference type="InterPro" id="IPR025660">
    <property type="entry name" value="Pept_his_AS"/>
</dbReference>
<evidence type="ECO:0000256" key="3">
    <source>
        <dbReference type="ARBA" id="ARBA00022801"/>
    </source>
</evidence>
<keyword evidence="2" id="KW-0645">Protease</keyword>
<gene>
    <name evidence="11" type="ORF">Z043_118187</name>
</gene>
<feature type="chain" id="PRO_5006027352" evidence="8">
    <location>
        <begin position="19"/>
        <end position="662"/>
    </location>
</feature>
<sequence length="662" mass="73120">MRMLLCGGVLVLLASALAYPPEGLSLDTEWENWKMTHKKEYNGLGEEGLRRAVWEKNLQLIEVHNREYELGMHSYELGMNHLGDMTAEEVAEKMTGLQVPPVRNRNATFAPDSSLKRLPKFIDYRKLGYVTPVRNQGSCGSCWAFSSAGALEGQLMKTHGKLISLSPQNLVDCVSENSGCGGGYMTNAFEYVKENQGIESEDAYPYIGQEQQCAYSTAGWATSCRGYKEIKEGDEWALHAAVAKVGPVSVAIDATLYSFQFYKRGVYYDRNCNKEDLNHAVLVVGYGVTNKGKKYWIIKNSWSEQWGNKGYILMARNRGNFCGIASLASFPVIMMLWSLFFALLFGAAGALLSADLDQHWDMWKGKHKKSYQDQVDELKRRQIWEKNLQVITLHNLEASMGMHTFVLAMNHLGDLTPEEILASLAQTRVPLDLHRDSSEFAGSSGAVLPDSVDWRQQGYVTDVKNQGSCGSCWAFSAVGALEGQLKKTHGTLVSLSAQNLVDCSSKYGNKGCSGGFMTQAFQYVIDNQGIDSDISYPYTGQNGQCMYNPALRAANCSSYGLVAQGNEDALKYAVATIGPISVAIDATQPTFVFYHTGVYDDPSCSQSVNHGVLVVGYGTMNGVDYWLVKNSWGTGFGDQGYIRMARNKNNQCGIALYGCYPI</sequence>
<dbReference type="STRING" id="113540.ENSSFOP00015018631"/>
<dbReference type="InterPro" id="IPR038765">
    <property type="entry name" value="Papain-like_cys_pep_sf"/>
</dbReference>
<dbReference type="GO" id="GO:0008234">
    <property type="term" value="F:cysteine-type peptidase activity"/>
    <property type="evidence" value="ECO:0007669"/>
    <property type="project" value="UniProtKB-KW"/>
</dbReference>
<evidence type="ECO:0000256" key="6">
    <source>
        <dbReference type="ARBA" id="ARBA00023157"/>
    </source>
</evidence>
<name>A0A0N8JXE9_SCLFO</name>
<keyword evidence="4" id="KW-0788">Thiol protease</keyword>
<keyword evidence="8" id="KW-0732">Signal</keyword>
<feature type="domain" description="Peptidase C1A papain C-terminal" evidence="9">
    <location>
        <begin position="448"/>
        <end position="662"/>
    </location>
</feature>
<dbReference type="EMBL" id="JARO02007806">
    <property type="protein sequence ID" value="KPP63545.1"/>
    <property type="molecule type" value="Genomic_DNA"/>
</dbReference>
<feature type="domain" description="Cathepsin propeptide inhibitor" evidence="10">
    <location>
        <begin position="360"/>
        <end position="420"/>
    </location>
</feature>